<dbReference type="OMA" id="PPIVKYD"/>
<keyword evidence="2" id="KW-1185">Reference proteome</keyword>
<evidence type="ECO:0000313" key="2">
    <source>
        <dbReference type="Proteomes" id="UP000005237"/>
    </source>
</evidence>
<organism evidence="1 2">
    <name type="scientific">Caenorhabditis japonica</name>
    <dbReference type="NCBI Taxonomy" id="281687"/>
    <lineage>
        <taxon>Eukaryota</taxon>
        <taxon>Metazoa</taxon>
        <taxon>Ecdysozoa</taxon>
        <taxon>Nematoda</taxon>
        <taxon>Chromadorea</taxon>
        <taxon>Rhabditida</taxon>
        <taxon>Rhabditina</taxon>
        <taxon>Rhabditomorpha</taxon>
        <taxon>Rhabditoidea</taxon>
        <taxon>Rhabditidae</taxon>
        <taxon>Peloderinae</taxon>
        <taxon>Caenorhabditis</taxon>
    </lineage>
</organism>
<name>A0A8R1HR96_CAEJA</name>
<sequence>MRSKIDTKTDLTDWVSTFVLEAPADDRVLYAKIEVNHLNATISNEVLSYLSAFVNDEDAPRSTVRLVVHVHNSNIHIVDSKKSKPFRLKIKSLSIEQEED</sequence>
<reference evidence="1" key="2">
    <citation type="submission" date="2022-06" db="UniProtKB">
        <authorList>
            <consortium name="EnsemblMetazoa"/>
        </authorList>
    </citation>
    <scope>IDENTIFICATION</scope>
    <source>
        <strain evidence="1">DF5081</strain>
    </source>
</reference>
<evidence type="ECO:0000313" key="1">
    <source>
        <dbReference type="EnsemblMetazoa" id="CJA04905.1"/>
    </source>
</evidence>
<protein>
    <submittedName>
        <fullName evidence="1">Uncharacterized protein</fullName>
    </submittedName>
</protein>
<reference evidence="2" key="1">
    <citation type="submission" date="2010-08" db="EMBL/GenBank/DDBJ databases">
        <authorList>
            <consortium name="Caenorhabditis japonica Sequencing Consortium"/>
            <person name="Wilson R.K."/>
        </authorList>
    </citation>
    <scope>NUCLEOTIDE SEQUENCE [LARGE SCALE GENOMIC DNA]</scope>
    <source>
        <strain evidence="2">DF5081</strain>
    </source>
</reference>
<dbReference type="AlphaFoldDB" id="A0A8R1HR96"/>
<proteinExistence type="predicted"/>
<accession>A0A8R1HR96</accession>
<dbReference type="Proteomes" id="UP000005237">
    <property type="component" value="Unassembled WGS sequence"/>
</dbReference>
<dbReference type="EnsemblMetazoa" id="CJA04905.1">
    <property type="protein sequence ID" value="CJA04905.1"/>
    <property type="gene ID" value="WBGene00124110"/>
</dbReference>